<dbReference type="GO" id="GO:0016779">
    <property type="term" value="F:nucleotidyltransferase activity"/>
    <property type="evidence" value="ECO:0007669"/>
    <property type="project" value="UniProtKB-KW"/>
</dbReference>
<dbReference type="Proteomes" id="UP001460270">
    <property type="component" value="Unassembled WGS sequence"/>
</dbReference>
<dbReference type="InterPro" id="IPR050999">
    <property type="entry name" value="ADP-ribosyltransferase_ARG"/>
</dbReference>
<evidence type="ECO:0000313" key="12">
    <source>
        <dbReference type="EMBL" id="KAK7910196.1"/>
    </source>
</evidence>
<gene>
    <name evidence="12" type="ORF">WMY93_014880</name>
</gene>
<dbReference type="PANTHER" id="PTHR10339:SF29">
    <property type="entry name" value="NAD(P)(+)--ARGININE ADP-RIBOSYLTRANSFERASE"/>
    <property type="match status" value="1"/>
</dbReference>
<dbReference type="GO" id="GO:0106274">
    <property type="term" value="F:NAD+-protein-arginine ADP-ribosyltransferase activity"/>
    <property type="evidence" value="ECO:0007669"/>
    <property type="project" value="UniProtKB-EC"/>
</dbReference>
<evidence type="ECO:0000256" key="4">
    <source>
        <dbReference type="ARBA" id="ARBA00022695"/>
    </source>
</evidence>
<evidence type="ECO:0000256" key="11">
    <source>
        <dbReference type="SAM" id="SignalP"/>
    </source>
</evidence>
<dbReference type="EC" id="2.4.2.31" evidence="10"/>
<comment type="catalytic activity">
    <reaction evidence="9 10">
        <text>L-arginyl-[protein] + NAD(+) = N(omega)-(ADP-D-ribosyl)-L-arginyl-[protein] + nicotinamide + H(+)</text>
        <dbReference type="Rhea" id="RHEA:19149"/>
        <dbReference type="Rhea" id="RHEA-COMP:10532"/>
        <dbReference type="Rhea" id="RHEA-COMP:15087"/>
        <dbReference type="ChEBI" id="CHEBI:15378"/>
        <dbReference type="ChEBI" id="CHEBI:17154"/>
        <dbReference type="ChEBI" id="CHEBI:29965"/>
        <dbReference type="ChEBI" id="CHEBI:57540"/>
        <dbReference type="ChEBI" id="CHEBI:142554"/>
        <dbReference type="EC" id="2.4.2.31"/>
    </reaction>
</comment>
<evidence type="ECO:0000256" key="6">
    <source>
        <dbReference type="ARBA" id="ARBA00022857"/>
    </source>
</evidence>
<evidence type="ECO:0000256" key="10">
    <source>
        <dbReference type="RuleBase" id="RU361228"/>
    </source>
</evidence>
<dbReference type="InterPro" id="IPR000768">
    <property type="entry name" value="ART"/>
</dbReference>
<dbReference type="SUPFAM" id="SSF56399">
    <property type="entry name" value="ADP-ribosylation"/>
    <property type="match status" value="1"/>
</dbReference>
<keyword evidence="4" id="KW-0548">Nucleotidyltransferase</keyword>
<evidence type="ECO:0000256" key="8">
    <source>
        <dbReference type="ARBA" id="ARBA00023157"/>
    </source>
</evidence>
<keyword evidence="2 10" id="KW-0328">Glycosyltransferase</keyword>
<feature type="signal peptide" evidence="11">
    <location>
        <begin position="1"/>
        <end position="15"/>
    </location>
</feature>
<dbReference type="PRINTS" id="PR00970">
    <property type="entry name" value="RIBTRNSFRASE"/>
</dbReference>
<keyword evidence="5 11" id="KW-0732">Signal</keyword>
<reference evidence="13" key="1">
    <citation type="submission" date="2024-04" db="EMBL/GenBank/DDBJ databases">
        <title>Salinicola lusitanus LLJ914,a marine bacterium isolated from the Okinawa Trough.</title>
        <authorList>
            <person name="Li J."/>
        </authorList>
    </citation>
    <scope>NUCLEOTIDE SEQUENCE [LARGE SCALE GENOMIC DNA]</scope>
</reference>
<keyword evidence="8" id="KW-1015">Disulfide bond</keyword>
<dbReference type="PROSITE" id="PS51996">
    <property type="entry name" value="TR_MART"/>
    <property type="match status" value="1"/>
</dbReference>
<dbReference type="Pfam" id="PF01129">
    <property type="entry name" value="ART"/>
    <property type="match status" value="1"/>
</dbReference>
<protein>
    <recommendedName>
        <fullName evidence="10">NAD(P)(+)--arginine ADP-ribosyltransferase</fullName>
        <ecNumber evidence="10">2.4.2.31</ecNumber>
    </recommendedName>
    <alternativeName>
        <fullName evidence="10">Mono(ADP-ribosyl)transferase</fullName>
    </alternativeName>
</protein>
<accession>A0AAW0P5K4</accession>
<dbReference type="GO" id="GO:0003950">
    <property type="term" value="F:NAD+ poly-ADP-ribosyltransferase activity"/>
    <property type="evidence" value="ECO:0007669"/>
    <property type="project" value="TreeGrafter"/>
</dbReference>
<keyword evidence="3 10" id="KW-0808">Transferase</keyword>
<keyword evidence="13" id="KW-1185">Reference proteome</keyword>
<evidence type="ECO:0000256" key="9">
    <source>
        <dbReference type="ARBA" id="ARBA00047597"/>
    </source>
</evidence>
<keyword evidence="6 10" id="KW-0521">NADP</keyword>
<evidence type="ECO:0000256" key="1">
    <source>
        <dbReference type="ARBA" id="ARBA00009558"/>
    </source>
</evidence>
<dbReference type="EMBL" id="JBBPFD010000010">
    <property type="protein sequence ID" value="KAK7910196.1"/>
    <property type="molecule type" value="Genomic_DNA"/>
</dbReference>
<evidence type="ECO:0000256" key="2">
    <source>
        <dbReference type="ARBA" id="ARBA00022676"/>
    </source>
</evidence>
<evidence type="ECO:0000313" key="13">
    <source>
        <dbReference type="Proteomes" id="UP001460270"/>
    </source>
</evidence>
<keyword evidence="7 10" id="KW-0520">NAD</keyword>
<proteinExistence type="inferred from homology"/>
<feature type="chain" id="PRO_5043855610" description="NAD(P)(+)--arginine ADP-ribosyltransferase" evidence="11">
    <location>
        <begin position="16"/>
        <end position="257"/>
    </location>
</feature>
<dbReference type="AlphaFoldDB" id="A0AAW0P5K4"/>
<evidence type="ECO:0000256" key="3">
    <source>
        <dbReference type="ARBA" id="ARBA00022679"/>
    </source>
</evidence>
<dbReference type="FunFam" id="3.90.176.10:FF:000001">
    <property type="entry name" value="NAD(P)(+)--arginine ADP-ribosyltransferase"/>
    <property type="match status" value="1"/>
</dbReference>
<comment type="caution">
    <text evidence="12">The sequence shown here is derived from an EMBL/GenBank/DDBJ whole genome shotgun (WGS) entry which is preliminary data.</text>
</comment>
<comment type="similarity">
    <text evidence="1 10">Belongs to the Arg-specific ADP-ribosyltransferase family.</text>
</comment>
<evidence type="ECO:0000256" key="7">
    <source>
        <dbReference type="ARBA" id="ARBA00023027"/>
    </source>
</evidence>
<name>A0AAW0P5K4_9GOBI</name>
<organism evidence="12 13">
    <name type="scientific">Mugilogobius chulae</name>
    <name type="common">yellowstripe goby</name>
    <dbReference type="NCBI Taxonomy" id="88201"/>
    <lineage>
        <taxon>Eukaryota</taxon>
        <taxon>Metazoa</taxon>
        <taxon>Chordata</taxon>
        <taxon>Craniata</taxon>
        <taxon>Vertebrata</taxon>
        <taxon>Euteleostomi</taxon>
        <taxon>Actinopterygii</taxon>
        <taxon>Neopterygii</taxon>
        <taxon>Teleostei</taxon>
        <taxon>Neoteleostei</taxon>
        <taxon>Acanthomorphata</taxon>
        <taxon>Gobiaria</taxon>
        <taxon>Gobiiformes</taxon>
        <taxon>Gobioidei</taxon>
        <taxon>Gobiidae</taxon>
        <taxon>Gobionellinae</taxon>
        <taxon>Mugilogobius</taxon>
    </lineage>
</organism>
<dbReference type="PANTHER" id="PTHR10339">
    <property type="entry name" value="ADP-RIBOSYLTRANSFERASE"/>
    <property type="match status" value="1"/>
</dbReference>
<sequence length="257" mass="29582">MLLALMLCLVLPSYAMVSQQSSPFRLDMVPQSVDDMYQNCKPKMSEIVTAKYFPSEMKSNKLFENAWKKTEQCAKDKFSTRQNKKLSENEIHALCIYTANDLGLFKVFNDMVRTSGAKYTSNGFKYHTLHFWLTLAIQNINPNKQCRTTYRRTTVKFMGKVGQTIRFGSFTSTSTRTDVLEYGKETCFYVRTCLGAPIQDYSLYNNEAEVLVPPYEKFKITEIVPRSYKELSNCNTIFVLKHVDNNKDSKLNCKVAG</sequence>
<evidence type="ECO:0000256" key="5">
    <source>
        <dbReference type="ARBA" id="ARBA00022729"/>
    </source>
</evidence>
<dbReference type="Gene3D" id="3.90.176.10">
    <property type="entry name" value="Toxin ADP-ribosyltransferase, Chain A, domain 1"/>
    <property type="match status" value="1"/>
</dbReference>